<feature type="compositionally biased region" description="Basic and acidic residues" evidence="1">
    <location>
        <begin position="212"/>
        <end position="228"/>
    </location>
</feature>
<sequence>MSSNRQTLQYHQKLQYVGFKVEFTSGCSCMGCWKKLLKVVNSDGVLNKYPFREVGKLVLGVTDDFDPQKLVAELETLHQVKTIELWNQKDSTNSQVELNNELKIMGGGETSKSGGRKGGGGLLGWLSRRICKQIMGCTTNANKIKPVLVRSRTERWGGSNNGVVIGDDDENESEHVGGHEINRAPLRRSRSERQGGGDDRDVQRMRHIGRVGKTEQTEQTERMHKMSQELEESDEEPEVSLVHRSRTKRQCGNDASVIADDGKKGKRDKDREISHRTSRSRTKRRGGDDGVLIGDDGNKGKHVEEHGVNQVLSRSRSKRRVGNNGTVTDDDGNKGQHDRKHEIDVVNHRKDNKISNDRRESKKSSGGGSARHIHQMTTQKGQTEQTWQTATGREQMEKMDSMWQVFEDQDQQSSNWSHVY</sequence>
<feature type="compositionally biased region" description="Acidic residues" evidence="1">
    <location>
        <begin position="229"/>
        <end position="238"/>
    </location>
</feature>
<reference evidence="2 3" key="2">
    <citation type="submission" date="2019-11" db="EMBL/GenBank/DDBJ databases">
        <title>A de novo genome assembly of a pear dwarfing rootstock.</title>
        <authorList>
            <person name="Wang F."/>
            <person name="Wang J."/>
            <person name="Li S."/>
            <person name="Zhang Y."/>
            <person name="Fang M."/>
            <person name="Ma L."/>
            <person name="Zhao Y."/>
            <person name="Jiang S."/>
        </authorList>
    </citation>
    <scope>NUCLEOTIDE SEQUENCE [LARGE SCALE GENOMIC DNA]</scope>
    <source>
        <strain evidence="2">S2</strain>
        <tissue evidence="2">Leaf</tissue>
    </source>
</reference>
<keyword evidence="3" id="KW-1185">Reference proteome</keyword>
<feature type="compositionally biased region" description="Basic and acidic residues" evidence="1">
    <location>
        <begin position="331"/>
        <end position="363"/>
    </location>
</feature>
<feature type="compositionally biased region" description="Basic and acidic residues" evidence="1">
    <location>
        <begin position="173"/>
        <end position="182"/>
    </location>
</feature>
<reference evidence="2 3" key="1">
    <citation type="submission" date="2019-09" db="EMBL/GenBank/DDBJ databases">
        <authorList>
            <person name="Ou C."/>
        </authorList>
    </citation>
    <scope>NUCLEOTIDE SEQUENCE [LARGE SCALE GENOMIC DNA]</scope>
    <source>
        <strain evidence="2">S2</strain>
        <tissue evidence="2">Leaf</tissue>
    </source>
</reference>
<dbReference type="Proteomes" id="UP000327157">
    <property type="component" value="Unassembled WGS sequence"/>
</dbReference>
<organism evidence="2 3">
    <name type="scientific">Pyrus ussuriensis x Pyrus communis</name>
    <dbReference type="NCBI Taxonomy" id="2448454"/>
    <lineage>
        <taxon>Eukaryota</taxon>
        <taxon>Viridiplantae</taxon>
        <taxon>Streptophyta</taxon>
        <taxon>Embryophyta</taxon>
        <taxon>Tracheophyta</taxon>
        <taxon>Spermatophyta</taxon>
        <taxon>Magnoliopsida</taxon>
        <taxon>eudicotyledons</taxon>
        <taxon>Gunneridae</taxon>
        <taxon>Pentapetalae</taxon>
        <taxon>rosids</taxon>
        <taxon>fabids</taxon>
        <taxon>Rosales</taxon>
        <taxon>Rosaceae</taxon>
        <taxon>Amygdaloideae</taxon>
        <taxon>Maleae</taxon>
        <taxon>Pyrus</taxon>
    </lineage>
</organism>
<evidence type="ECO:0000256" key="1">
    <source>
        <dbReference type="SAM" id="MobiDB-lite"/>
    </source>
</evidence>
<name>A0A5N5H485_9ROSA</name>
<dbReference type="EMBL" id="SMOL01000281">
    <property type="protein sequence ID" value="KAB2620902.1"/>
    <property type="molecule type" value="Genomic_DNA"/>
</dbReference>
<comment type="caution">
    <text evidence="2">The sequence shown here is derived from an EMBL/GenBank/DDBJ whole genome shotgun (WGS) entry which is preliminary data.</text>
</comment>
<evidence type="ECO:0000313" key="3">
    <source>
        <dbReference type="Proteomes" id="UP000327157"/>
    </source>
</evidence>
<evidence type="ECO:0000313" key="2">
    <source>
        <dbReference type="EMBL" id="KAB2620902.1"/>
    </source>
</evidence>
<feature type="region of interest" description="Disordered" evidence="1">
    <location>
        <begin position="158"/>
        <end position="395"/>
    </location>
</feature>
<feature type="compositionally biased region" description="Basic and acidic residues" evidence="1">
    <location>
        <begin position="296"/>
        <end position="307"/>
    </location>
</feature>
<accession>A0A5N5H485</accession>
<proteinExistence type="predicted"/>
<feature type="compositionally biased region" description="Basic and acidic residues" evidence="1">
    <location>
        <begin position="189"/>
        <end position="204"/>
    </location>
</feature>
<dbReference type="AlphaFoldDB" id="A0A5N5H485"/>
<protein>
    <submittedName>
        <fullName evidence="2">Uncharacterized protein</fullName>
    </submittedName>
</protein>
<feature type="compositionally biased region" description="Polar residues" evidence="1">
    <location>
        <begin position="375"/>
        <end position="392"/>
    </location>
</feature>
<feature type="compositionally biased region" description="Basic and acidic residues" evidence="1">
    <location>
        <begin position="260"/>
        <end position="275"/>
    </location>
</feature>
<gene>
    <name evidence="2" type="ORF">D8674_040927</name>
</gene>